<proteinExistence type="predicted"/>
<evidence type="ECO:0000313" key="1">
    <source>
        <dbReference type="EMBL" id="MXP44842.1"/>
    </source>
</evidence>
<reference evidence="1 2" key="1">
    <citation type="submission" date="2019-12" db="EMBL/GenBank/DDBJ databases">
        <title>Genomic-based taxomic classification of the family Erythrobacteraceae.</title>
        <authorList>
            <person name="Xu L."/>
        </authorList>
    </citation>
    <scope>NUCLEOTIDE SEQUENCE [LARGE SCALE GENOMIC DNA]</scope>
    <source>
        <strain evidence="1 2">KCTC 42453</strain>
    </source>
</reference>
<dbReference type="AlphaFoldDB" id="A0A845B5Q5"/>
<organism evidence="1 2">
    <name type="scientific">Allopontixanthobacter sediminis</name>
    <dbReference type="NCBI Taxonomy" id="1689985"/>
    <lineage>
        <taxon>Bacteria</taxon>
        <taxon>Pseudomonadati</taxon>
        <taxon>Pseudomonadota</taxon>
        <taxon>Alphaproteobacteria</taxon>
        <taxon>Sphingomonadales</taxon>
        <taxon>Erythrobacteraceae</taxon>
        <taxon>Allopontixanthobacter</taxon>
    </lineage>
</organism>
<dbReference type="RefSeq" id="WP_160756388.1">
    <property type="nucleotide sequence ID" value="NZ_WTYL01000002.1"/>
</dbReference>
<comment type="caution">
    <text evidence="1">The sequence shown here is derived from an EMBL/GenBank/DDBJ whole genome shotgun (WGS) entry which is preliminary data.</text>
</comment>
<evidence type="ECO:0000313" key="2">
    <source>
        <dbReference type="Proteomes" id="UP000431922"/>
    </source>
</evidence>
<name>A0A845B5Q5_9SPHN</name>
<keyword evidence="2" id="KW-1185">Reference proteome</keyword>
<dbReference type="Proteomes" id="UP000431922">
    <property type="component" value="Unassembled WGS sequence"/>
</dbReference>
<gene>
    <name evidence="1" type="ORF">GRI65_10275</name>
</gene>
<sequence>MSNFFQKPLFALSDITTAFKRQLGFAKQIMEEDWNNWVNFDRVDEEDIVPCLYCPFEPLHLNVETTSVRRVIENGATWLESRTPFVGDSEFWHFWVGKPDYNMKGEIIRRELVLVESDGDQYDASDHFLERIFAIENILKRQGEFIKEFEASVPSLLQIELLKRKSSQLITLVDY</sequence>
<dbReference type="EMBL" id="WTYL01000002">
    <property type="protein sequence ID" value="MXP44842.1"/>
    <property type="molecule type" value="Genomic_DNA"/>
</dbReference>
<accession>A0A845B5Q5</accession>
<protein>
    <submittedName>
        <fullName evidence="1">Uncharacterized protein</fullName>
    </submittedName>
</protein>